<dbReference type="AlphaFoldDB" id="A0A073JQG5"/>
<dbReference type="EMBL" id="JOSX01000013">
    <property type="protein sequence ID" value="KEK15691.1"/>
    <property type="molecule type" value="Genomic_DNA"/>
</dbReference>
<reference evidence="1 2" key="1">
    <citation type="submission" date="2014-06" db="EMBL/GenBank/DDBJ databases">
        <title>Genetic determinant of reutericyclin biosynthesis of Lactobacillus reuteri.</title>
        <authorList>
            <person name="Lin X."/>
            <person name="Duar R."/>
            <person name="Walter J."/>
            <person name="Gaenzle M."/>
        </authorList>
    </citation>
    <scope>NUCLEOTIDE SEQUENCE [LARGE SCALE GENOMIC DNA]</scope>
    <source>
        <strain evidence="1 2">LTH2584</strain>
    </source>
</reference>
<accession>A0A073JQG5</accession>
<evidence type="ECO:0000313" key="2">
    <source>
        <dbReference type="Proteomes" id="UP000027731"/>
    </source>
</evidence>
<gene>
    <name evidence="1" type="ORF">LR3_07980</name>
</gene>
<evidence type="ECO:0000313" key="1">
    <source>
        <dbReference type="EMBL" id="KEK15691.1"/>
    </source>
</evidence>
<proteinExistence type="predicted"/>
<organism evidence="1 2">
    <name type="scientific">Limosilactobacillus reuteri</name>
    <name type="common">Lactobacillus reuteri</name>
    <dbReference type="NCBI Taxonomy" id="1598"/>
    <lineage>
        <taxon>Bacteria</taxon>
        <taxon>Bacillati</taxon>
        <taxon>Bacillota</taxon>
        <taxon>Bacilli</taxon>
        <taxon>Lactobacillales</taxon>
        <taxon>Lactobacillaceae</taxon>
        <taxon>Limosilactobacillus</taxon>
    </lineage>
</organism>
<dbReference type="RefSeq" id="WP_035168972.1">
    <property type="nucleotide sequence ID" value="NZ_CP128363.1"/>
</dbReference>
<name>A0A073JQG5_LIMRT</name>
<dbReference type="Proteomes" id="UP000027731">
    <property type="component" value="Unassembled WGS sequence"/>
</dbReference>
<comment type="caution">
    <text evidence="1">The sequence shown here is derived from an EMBL/GenBank/DDBJ whole genome shotgun (WGS) entry which is preliminary data.</text>
</comment>
<dbReference type="PATRIC" id="fig|1598.90.peg.1028"/>
<sequence length="136" mass="15946">MKLTEVVVIFELCDELDLEPDRLQKIRLSNVRVDLTDRGDEIGKEYSTDEAYLEIRLDDRNAKERQAIEWLATRDVTSLSLGIDGESQLIRVPWGMQSDYANFRQQGYYDAEEKLYRLLITEKDAYYQYFAGVYGN</sequence>
<protein>
    <submittedName>
        <fullName evidence="1">Uncharacterized protein</fullName>
    </submittedName>
</protein>